<sequence>MLRQAVHGGLRWWCRRLGLFVSRHPVFFLTVPAVLTLVFGCSALSRFQPERDLERLLAPSHSLAKVERRLAGSLFPLERSKGRLYSALHPPGRFGRLLLLAEPGADILRRAGALLQIHRAVLRLQVRHRGYNYTFAHLCVLRAAGADKRCALDDILAVLEELGPPAAAAAPGAPNHTAPRPPLSYPNAKLKGSVLRRVSNYDQGDTGANPSLLRCSLRDPG</sequence>
<organism evidence="1 2">
    <name type="scientific">Sphaerodactylus townsendi</name>
    <dbReference type="NCBI Taxonomy" id="933632"/>
    <lineage>
        <taxon>Eukaryota</taxon>
        <taxon>Metazoa</taxon>
        <taxon>Chordata</taxon>
        <taxon>Craniata</taxon>
        <taxon>Vertebrata</taxon>
        <taxon>Euteleostomi</taxon>
        <taxon>Lepidosauria</taxon>
        <taxon>Squamata</taxon>
        <taxon>Bifurcata</taxon>
        <taxon>Gekkota</taxon>
        <taxon>Sphaerodactylidae</taxon>
        <taxon>Sphaerodactylus</taxon>
    </lineage>
</organism>
<evidence type="ECO:0000313" key="2">
    <source>
        <dbReference type="Proteomes" id="UP000827872"/>
    </source>
</evidence>
<comment type="caution">
    <text evidence="1">The sequence shown here is derived from an EMBL/GenBank/DDBJ whole genome shotgun (WGS) entry which is preliminary data.</text>
</comment>
<dbReference type="Proteomes" id="UP000827872">
    <property type="component" value="Linkage Group LG01"/>
</dbReference>
<dbReference type="EMBL" id="CM037614">
    <property type="protein sequence ID" value="KAH8018105.1"/>
    <property type="molecule type" value="Genomic_DNA"/>
</dbReference>
<gene>
    <name evidence="1" type="primary">PTCHD4_3</name>
    <name evidence="1" type="ORF">K3G42_033681</name>
</gene>
<proteinExistence type="predicted"/>
<accession>A0ACB8GG52</accession>
<protein>
    <submittedName>
        <fullName evidence="1">Patched domain-containing protein 4</fullName>
    </submittedName>
</protein>
<evidence type="ECO:0000313" key="1">
    <source>
        <dbReference type="EMBL" id="KAH8018105.1"/>
    </source>
</evidence>
<name>A0ACB8GG52_9SAUR</name>
<reference evidence="1" key="1">
    <citation type="submission" date="2021-08" db="EMBL/GenBank/DDBJ databases">
        <title>The first chromosome-level gecko genome reveals the dynamic sex chromosomes of Neotropical dwarf geckos (Sphaerodactylidae: Sphaerodactylus).</title>
        <authorList>
            <person name="Pinto B.J."/>
            <person name="Keating S.E."/>
            <person name="Gamble T."/>
        </authorList>
    </citation>
    <scope>NUCLEOTIDE SEQUENCE</scope>
    <source>
        <strain evidence="1">TG3544</strain>
    </source>
</reference>
<keyword evidence="2" id="KW-1185">Reference proteome</keyword>